<dbReference type="Pfam" id="PF00501">
    <property type="entry name" value="AMP-binding"/>
    <property type="match status" value="1"/>
</dbReference>
<dbReference type="Gene3D" id="3.30.559.10">
    <property type="entry name" value="Chloramphenicol acetyltransferase-like domain"/>
    <property type="match status" value="1"/>
</dbReference>
<dbReference type="InterPro" id="IPR009081">
    <property type="entry name" value="PP-bd_ACP"/>
</dbReference>
<accession>A0A080ZX34</accession>
<dbReference type="Gene3D" id="3.40.50.1820">
    <property type="entry name" value="alpha/beta hydrolase"/>
    <property type="match status" value="1"/>
</dbReference>
<evidence type="ECO:0000313" key="4">
    <source>
        <dbReference type="EMBL" id="ETO71195.1"/>
    </source>
</evidence>
<dbReference type="InterPro" id="IPR006162">
    <property type="entry name" value="Ppantetheine_attach_site"/>
</dbReference>
<dbReference type="SUPFAM" id="SSF47336">
    <property type="entry name" value="ACP-like"/>
    <property type="match status" value="1"/>
</dbReference>
<dbReference type="EMBL" id="ANJA01002218">
    <property type="protein sequence ID" value="ETO71195.1"/>
    <property type="molecule type" value="Genomic_DNA"/>
</dbReference>
<name>A0A080ZX34_PHYNI</name>
<evidence type="ECO:0000259" key="3">
    <source>
        <dbReference type="PROSITE" id="PS50075"/>
    </source>
</evidence>
<organism evidence="4 5">
    <name type="scientific">Phytophthora nicotianae P1976</name>
    <dbReference type="NCBI Taxonomy" id="1317066"/>
    <lineage>
        <taxon>Eukaryota</taxon>
        <taxon>Sar</taxon>
        <taxon>Stramenopiles</taxon>
        <taxon>Oomycota</taxon>
        <taxon>Peronosporomycetes</taxon>
        <taxon>Peronosporales</taxon>
        <taxon>Peronosporaceae</taxon>
        <taxon>Phytophthora</taxon>
    </lineage>
</organism>
<gene>
    <name evidence="4" type="ORF">F444_12378</name>
</gene>
<dbReference type="Pfam" id="PF00975">
    <property type="entry name" value="Thioesterase"/>
    <property type="match status" value="1"/>
</dbReference>
<dbReference type="InterPro" id="IPR000873">
    <property type="entry name" value="AMP-dep_synth/lig_dom"/>
</dbReference>
<keyword evidence="1" id="KW-0596">Phosphopantetheine</keyword>
<dbReference type="InterPro" id="IPR023213">
    <property type="entry name" value="CAT-like_dom_sf"/>
</dbReference>
<dbReference type="Proteomes" id="UP000028582">
    <property type="component" value="Unassembled WGS sequence"/>
</dbReference>
<dbReference type="Pfam" id="PF00668">
    <property type="entry name" value="Condensation"/>
    <property type="match status" value="1"/>
</dbReference>
<sequence length="1562" mass="175227">MHGADESTMTGTVHGTNLLHSQGEAVNLVALTHALDGGQVDVAVHWLQLLLLSRTGDQSKKHNKTLKSSRLRRLKTLQSAVVQMLDDYGKYKEEEGLTLRPGLAVRTGERCSELSYSQLQMFALQQMQPSSTAYNAVRALLFRDLSLDLTALESTCDALMTKHEALRSCFDVDTNAGGQPKQFVHPLARFRDELGVVRIVQTEFLESSCSENILQDVEVATFVAKTIDEPFDLARQAPIRVFVFTSLDQKPTSPWILAVILHHIVTDAASSQLFWTDFHDFYARFQHNPDHNTIQEFVRHLETKASSAAHLTYRDFAVWQRSRMRSGITAPLLQYWTQQLTEGGVPPVLELPFDNAIDDREPIVPVANTAKGDVVVFRSSPALQKAFSDLCHSQSSSIFMGLLAVFYMLIERLSGQQDFVIGAPSSGRDCAELQDIMGYFVNTLPLRLGSKISGDDDFTSFLKNVREVVLGAYNNMEIPFHKVLEHLRALSHNNSDVERRWQHPLFQIMFSWEQSDDGLSKNYTELKLPHQSAKFDLMLSMRYRHLNGGTERVLEGSLEYSTARFSRSTVERFSRYYLKLLEHVTNSPTTLVRSPVISMLSDAEREQLVSVRGMPSPPTLLRPTSDFLDECLFTQVWKTPDYPALHFEGAQWTYQDLWEYSCRVTRALSMLEISGYSAELHIGLLLDRGLENVAAIIGILRLQAVFVPLDPEFPRERLRYMARDSELQVIITQRKHQEIASYLSSRNAEDEHQPRVLYYEDVDLLASHDNGYARDDDVNSETRLLKRQKRDSRDPATATAYILYTSGSTGNPKGVVVPHAALMTTLWWTVRTYQVTSSDVFLQSTSTTLDGSLSQLFAPLLVGGSARITRPKGLHELYYMRNVLLEAPHITFCVFVPSYFALIVDYLSEQGETFPASVKHVILAGEAFPIELARQFYKKHPASTTCLVNEYGPTEASITSTAFRIPRELAIQNDSSIFQGLHSVPIGKPIDGHPVVVLDTQRRLVPVNVPGELYVGGTGVACGYWRRPELTENSFILHENVVEIASLGQKRGRWYKTGDLVKWLPSGDLVFLGRTDAQVKLHGMRIELQEVRNVLLRHPSIKSAEVLSVPQLNSPGQKQQQMSATLVAFVMPADNINDISIGDGDLTELRAYLGEHLPLHMVPQSIQVVSSWPRTPNGKIDLRALASCAGSNSTDAPSSARESNNGAKLTVQLAMDILRQVWIQALNLEHLDDDEDMDGNQLEANLTSKSFFELGGDSLAAIRAIALAQARGLSLALEQFFRTSSLPEMARSAATSMVDLHKWTSETLVSLNWPTTKNTRTLFLFHDADGTVWKLLELARQLPFAVVGVQATNSNFSSVDELAEFYWKSILGHQKKGPYALGGFSFGCRVAHEVARLAVSEGHKLLPLILLDGLPFEMSVSKHDTMEEKAATRLRIERYVSEAFGDALLRPLGKNYRKFCAMEEKYQPYTAAEVETACSGSQPPVWLQAELYMTQRWSIDFSQYRALGIDIATVATIPDCTHLTMLRHPNVDVIARKIRQRITNFSGIHFRDQDSAASTKHK</sequence>
<dbReference type="SUPFAM" id="SSF56801">
    <property type="entry name" value="Acetyl-CoA synthetase-like"/>
    <property type="match status" value="1"/>
</dbReference>
<dbReference type="Gene3D" id="3.30.559.30">
    <property type="entry name" value="Nonribosomal peptide synthetase, condensation domain"/>
    <property type="match status" value="1"/>
</dbReference>
<reference evidence="4 5" key="1">
    <citation type="submission" date="2013-11" db="EMBL/GenBank/DDBJ databases">
        <title>The Genome Sequence of Phytophthora parasitica P1976.</title>
        <authorList>
            <consortium name="The Broad Institute Genomics Platform"/>
            <person name="Russ C."/>
            <person name="Tyler B."/>
            <person name="Panabieres F."/>
            <person name="Shan W."/>
            <person name="Tripathy S."/>
            <person name="Grunwald N."/>
            <person name="Machado M."/>
            <person name="Johnson C.S."/>
            <person name="Walker B."/>
            <person name="Young S."/>
            <person name="Zeng Q."/>
            <person name="Gargeya S."/>
            <person name="Fitzgerald M."/>
            <person name="Haas B."/>
            <person name="Abouelleil A."/>
            <person name="Allen A.W."/>
            <person name="Alvarado L."/>
            <person name="Arachchi H.M."/>
            <person name="Berlin A.M."/>
            <person name="Chapman S.B."/>
            <person name="Gainer-Dewar J."/>
            <person name="Goldberg J."/>
            <person name="Griggs A."/>
            <person name="Gujja S."/>
            <person name="Hansen M."/>
            <person name="Howarth C."/>
            <person name="Imamovic A."/>
            <person name="Ireland A."/>
            <person name="Larimer J."/>
            <person name="McCowan C."/>
            <person name="Murphy C."/>
            <person name="Pearson M."/>
            <person name="Poon T.W."/>
            <person name="Priest M."/>
            <person name="Roberts A."/>
            <person name="Saif S."/>
            <person name="Shea T."/>
            <person name="Sisk P."/>
            <person name="Sykes S."/>
            <person name="Wortman J."/>
            <person name="Nusbaum C."/>
            <person name="Birren B."/>
        </authorList>
    </citation>
    <scope>NUCLEOTIDE SEQUENCE [LARGE SCALE GENOMIC DNA]</scope>
    <source>
        <strain evidence="4 5">P1976</strain>
    </source>
</reference>
<proteinExistence type="predicted"/>
<dbReference type="CDD" id="cd05930">
    <property type="entry name" value="A_NRPS"/>
    <property type="match status" value="1"/>
</dbReference>
<dbReference type="InterPro" id="IPR045851">
    <property type="entry name" value="AMP-bd_C_sf"/>
</dbReference>
<dbReference type="PROSITE" id="PS00012">
    <property type="entry name" value="PHOSPHOPANTETHEINE"/>
    <property type="match status" value="1"/>
</dbReference>
<dbReference type="PROSITE" id="PS00455">
    <property type="entry name" value="AMP_BINDING"/>
    <property type="match status" value="1"/>
</dbReference>
<dbReference type="SUPFAM" id="SSF52777">
    <property type="entry name" value="CoA-dependent acyltransferases"/>
    <property type="match status" value="2"/>
</dbReference>
<comment type="caution">
    <text evidence="4">The sequence shown here is derived from an EMBL/GenBank/DDBJ whole genome shotgun (WGS) entry which is preliminary data.</text>
</comment>
<protein>
    <recommendedName>
        <fullName evidence="3">Carrier domain-containing protein</fullName>
    </recommendedName>
</protein>
<dbReference type="Gene3D" id="1.10.1200.10">
    <property type="entry name" value="ACP-like"/>
    <property type="match status" value="1"/>
</dbReference>
<dbReference type="GO" id="GO:0043041">
    <property type="term" value="P:amino acid activation for nonribosomal peptide biosynthetic process"/>
    <property type="evidence" value="ECO:0007669"/>
    <property type="project" value="TreeGrafter"/>
</dbReference>
<dbReference type="InterPro" id="IPR020845">
    <property type="entry name" value="AMP-binding_CS"/>
</dbReference>
<dbReference type="Pfam" id="PF00550">
    <property type="entry name" value="PP-binding"/>
    <property type="match status" value="1"/>
</dbReference>
<dbReference type="Gene3D" id="3.40.50.12780">
    <property type="entry name" value="N-terminal domain of ligase-like"/>
    <property type="match status" value="1"/>
</dbReference>
<evidence type="ECO:0000313" key="5">
    <source>
        <dbReference type="Proteomes" id="UP000028582"/>
    </source>
</evidence>
<feature type="domain" description="Carrier" evidence="3">
    <location>
        <begin position="1212"/>
        <end position="1297"/>
    </location>
</feature>
<dbReference type="SUPFAM" id="SSF53474">
    <property type="entry name" value="alpha/beta-Hydrolases"/>
    <property type="match status" value="1"/>
</dbReference>
<dbReference type="PANTHER" id="PTHR45527">
    <property type="entry name" value="NONRIBOSOMAL PEPTIDE SYNTHETASE"/>
    <property type="match status" value="1"/>
</dbReference>
<keyword evidence="2" id="KW-0597">Phosphoprotein</keyword>
<dbReference type="InterPro" id="IPR001031">
    <property type="entry name" value="Thioesterase"/>
</dbReference>
<dbReference type="GO" id="GO:0031177">
    <property type="term" value="F:phosphopantetheine binding"/>
    <property type="evidence" value="ECO:0007669"/>
    <property type="project" value="TreeGrafter"/>
</dbReference>
<dbReference type="PANTHER" id="PTHR45527:SF1">
    <property type="entry name" value="FATTY ACID SYNTHASE"/>
    <property type="match status" value="1"/>
</dbReference>
<dbReference type="InterPro" id="IPR036736">
    <property type="entry name" value="ACP-like_sf"/>
</dbReference>
<dbReference type="PROSITE" id="PS50075">
    <property type="entry name" value="CARRIER"/>
    <property type="match status" value="1"/>
</dbReference>
<dbReference type="InterPro" id="IPR029058">
    <property type="entry name" value="AB_hydrolase_fold"/>
</dbReference>
<dbReference type="OrthoDB" id="75981at2759"/>
<dbReference type="GO" id="GO:0003824">
    <property type="term" value="F:catalytic activity"/>
    <property type="evidence" value="ECO:0007669"/>
    <property type="project" value="InterPro"/>
</dbReference>
<dbReference type="GO" id="GO:0005737">
    <property type="term" value="C:cytoplasm"/>
    <property type="evidence" value="ECO:0007669"/>
    <property type="project" value="TreeGrafter"/>
</dbReference>
<dbReference type="NCBIfam" id="TIGR01733">
    <property type="entry name" value="AA-adenyl-dom"/>
    <property type="match status" value="1"/>
</dbReference>
<dbReference type="InterPro" id="IPR042099">
    <property type="entry name" value="ANL_N_sf"/>
</dbReference>
<dbReference type="GO" id="GO:0044550">
    <property type="term" value="P:secondary metabolite biosynthetic process"/>
    <property type="evidence" value="ECO:0007669"/>
    <property type="project" value="TreeGrafter"/>
</dbReference>
<dbReference type="InterPro" id="IPR010071">
    <property type="entry name" value="AA_adenyl_dom"/>
</dbReference>
<dbReference type="Gene3D" id="3.30.300.30">
    <property type="match status" value="1"/>
</dbReference>
<evidence type="ECO:0000256" key="1">
    <source>
        <dbReference type="ARBA" id="ARBA00022450"/>
    </source>
</evidence>
<dbReference type="InterPro" id="IPR001242">
    <property type="entry name" value="Condensation_dom"/>
</dbReference>
<dbReference type="CDD" id="cd19531">
    <property type="entry name" value="LCL_NRPS-like"/>
    <property type="match status" value="1"/>
</dbReference>
<evidence type="ECO:0000256" key="2">
    <source>
        <dbReference type="ARBA" id="ARBA00022553"/>
    </source>
</evidence>